<proteinExistence type="predicted"/>
<dbReference type="EMBL" id="OZ034829">
    <property type="protein sequence ID" value="CAL1686303.1"/>
    <property type="molecule type" value="Genomic_DNA"/>
</dbReference>
<organism evidence="1 2">
    <name type="scientific">Lasius platythorax</name>
    <dbReference type="NCBI Taxonomy" id="488582"/>
    <lineage>
        <taxon>Eukaryota</taxon>
        <taxon>Metazoa</taxon>
        <taxon>Ecdysozoa</taxon>
        <taxon>Arthropoda</taxon>
        <taxon>Hexapoda</taxon>
        <taxon>Insecta</taxon>
        <taxon>Pterygota</taxon>
        <taxon>Neoptera</taxon>
        <taxon>Endopterygota</taxon>
        <taxon>Hymenoptera</taxon>
        <taxon>Apocrita</taxon>
        <taxon>Aculeata</taxon>
        <taxon>Formicoidea</taxon>
        <taxon>Formicidae</taxon>
        <taxon>Formicinae</taxon>
        <taxon>Lasius</taxon>
        <taxon>Lasius</taxon>
    </lineage>
</organism>
<evidence type="ECO:0000313" key="2">
    <source>
        <dbReference type="Proteomes" id="UP001497644"/>
    </source>
</evidence>
<reference evidence="1" key="1">
    <citation type="submission" date="2024-04" db="EMBL/GenBank/DDBJ databases">
        <authorList>
            <consortium name="Molecular Ecology Group"/>
        </authorList>
    </citation>
    <scope>NUCLEOTIDE SEQUENCE</scope>
</reference>
<dbReference type="Proteomes" id="UP001497644">
    <property type="component" value="Chromosome 6"/>
</dbReference>
<dbReference type="AlphaFoldDB" id="A0AAV2P103"/>
<protein>
    <submittedName>
        <fullName evidence="1">Uncharacterized protein</fullName>
    </submittedName>
</protein>
<name>A0AAV2P103_9HYME</name>
<evidence type="ECO:0000313" key="1">
    <source>
        <dbReference type="EMBL" id="CAL1686303.1"/>
    </source>
</evidence>
<keyword evidence="2" id="KW-1185">Reference proteome</keyword>
<accession>A0AAV2P103</accession>
<gene>
    <name evidence="1" type="ORF">LPLAT_LOCUS11634</name>
</gene>
<sequence>MGKTKRIPRPFIKIKRLSRRRKMILLGREIKKHIRWRWERDKMHATLEAIATINLNALRITADPEIYIDCIRGMSTVSIYDHNYRSPIPENISEISVHIRPDVMRKFKNLDISDENEANIDANVPQQDIGYDILQQTSFLRISDKNEPDINERIRNIIVSENVNVKRDEF</sequence>